<dbReference type="GO" id="GO:0005811">
    <property type="term" value="C:lipid droplet"/>
    <property type="evidence" value="ECO:0007669"/>
    <property type="project" value="InterPro"/>
</dbReference>
<organism evidence="3">
    <name type="scientific">marine metagenome</name>
    <dbReference type="NCBI Taxonomy" id="408172"/>
    <lineage>
        <taxon>unclassified sequences</taxon>
        <taxon>metagenomes</taxon>
        <taxon>ecological metagenomes</taxon>
    </lineage>
</organism>
<dbReference type="GO" id="GO:0016866">
    <property type="term" value="F:intramolecular transferase activity"/>
    <property type="evidence" value="ECO:0007669"/>
    <property type="project" value="InterPro"/>
</dbReference>
<protein>
    <recommendedName>
        <fullName evidence="2">Squalene cyclase N-terminal domain-containing protein</fullName>
    </recommendedName>
</protein>
<name>A0A382JPF5_9ZZZZ</name>
<dbReference type="EMBL" id="UINC01075802">
    <property type="protein sequence ID" value="SVC14344.1"/>
    <property type="molecule type" value="Genomic_DNA"/>
</dbReference>
<dbReference type="Gene3D" id="1.50.10.20">
    <property type="match status" value="1"/>
</dbReference>
<dbReference type="PANTHER" id="PTHR11764">
    <property type="entry name" value="TERPENE CYCLASE/MUTASE FAMILY MEMBER"/>
    <property type="match status" value="1"/>
</dbReference>
<dbReference type="InterPro" id="IPR008930">
    <property type="entry name" value="Terpenoid_cyclase/PrenylTrfase"/>
</dbReference>
<evidence type="ECO:0000256" key="1">
    <source>
        <dbReference type="ARBA" id="ARBA00009755"/>
    </source>
</evidence>
<evidence type="ECO:0000313" key="3">
    <source>
        <dbReference type="EMBL" id="SVC14344.1"/>
    </source>
</evidence>
<dbReference type="AlphaFoldDB" id="A0A382JPF5"/>
<dbReference type="SUPFAM" id="SSF48239">
    <property type="entry name" value="Terpenoid cyclases/Protein prenyltransferases"/>
    <property type="match status" value="1"/>
</dbReference>
<proteinExistence type="inferred from homology"/>
<feature type="non-terminal residue" evidence="3">
    <location>
        <position position="250"/>
    </location>
</feature>
<accession>A0A382JPF5</accession>
<feature type="domain" description="Squalene cyclase N-terminal" evidence="2">
    <location>
        <begin position="14"/>
        <end position="250"/>
    </location>
</feature>
<dbReference type="GO" id="GO:0016104">
    <property type="term" value="P:triterpenoid biosynthetic process"/>
    <property type="evidence" value="ECO:0007669"/>
    <property type="project" value="InterPro"/>
</dbReference>
<dbReference type="InterPro" id="IPR032697">
    <property type="entry name" value="SQ_cyclase_N"/>
</dbReference>
<dbReference type="PANTHER" id="PTHR11764:SF20">
    <property type="entry name" value="LANOSTEROL SYNTHASE"/>
    <property type="match status" value="1"/>
</dbReference>
<comment type="similarity">
    <text evidence="1">Belongs to the terpene cyclase/mutase family.</text>
</comment>
<dbReference type="InterPro" id="IPR018333">
    <property type="entry name" value="Squalene_cyclase"/>
</dbReference>
<dbReference type="Pfam" id="PF13249">
    <property type="entry name" value="SQHop_cyclase_N"/>
    <property type="match status" value="1"/>
</dbReference>
<gene>
    <name evidence="3" type="ORF">METZ01_LOCUS267198</name>
</gene>
<reference evidence="3" key="1">
    <citation type="submission" date="2018-05" db="EMBL/GenBank/DDBJ databases">
        <authorList>
            <person name="Lanie J.A."/>
            <person name="Ng W.-L."/>
            <person name="Kazmierczak K.M."/>
            <person name="Andrzejewski T.M."/>
            <person name="Davidsen T.M."/>
            <person name="Wayne K.J."/>
            <person name="Tettelin H."/>
            <person name="Glass J.I."/>
            <person name="Rusch D."/>
            <person name="Podicherti R."/>
            <person name="Tsui H.-C.T."/>
            <person name="Winkler M.E."/>
        </authorList>
    </citation>
    <scope>NUCLEOTIDE SEQUENCE</scope>
</reference>
<sequence length="250" mass="29014">MDQVNRETLDFSLKQGVEHLLSEQADEGYWWGELESNVTMAAEHILLERFLGSYDTERESRIRRYILSLQKEDGSWPIYWDGPGDISITVEAYFALKLSGEDPTSKQMIQSRNWIVQHGGIAKTRIFTKLWLALFGQFEWSGLPIMPPEAILLSPKFPLNIYAFASWARATMVPILLVSTKKPMLEIPEELGVSELALKKSDLQKIEFKQGEKLFSWRNLFLTIDRVLRLHEKSPWKPLRKKAIKACEEW</sequence>
<evidence type="ECO:0000259" key="2">
    <source>
        <dbReference type="Pfam" id="PF13249"/>
    </source>
</evidence>